<evidence type="ECO:0000313" key="2">
    <source>
        <dbReference type="EMBL" id="NYE04783.1"/>
    </source>
</evidence>
<comment type="caution">
    <text evidence="2">The sequence shown here is derived from an EMBL/GenBank/DDBJ whole genome shotgun (WGS) entry which is preliminary data.</text>
</comment>
<name>A0A852T7Z0_9BACI</name>
<accession>A0A852T7Z0</accession>
<dbReference type="EMBL" id="JACCBX010000003">
    <property type="protein sequence ID" value="NYE04783.1"/>
    <property type="molecule type" value="Genomic_DNA"/>
</dbReference>
<evidence type="ECO:0000256" key="1">
    <source>
        <dbReference type="SAM" id="MobiDB-lite"/>
    </source>
</evidence>
<evidence type="ECO:0000313" key="3">
    <source>
        <dbReference type="Proteomes" id="UP000548423"/>
    </source>
</evidence>
<protein>
    <submittedName>
        <fullName evidence="2">Uncharacterized protein</fullName>
    </submittedName>
</protein>
<dbReference type="Proteomes" id="UP000548423">
    <property type="component" value="Unassembled WGS sequence"/>
</dbReference>
<organism evidence="2 3">
    <name type="scientific">Neobacillus niacini</name>
    <dbReference type="NCBI Taxonomy" id="86668"/>
    <lineage>
        <taxon>Bacteria</taxon>
        <taxon>Bacillati</taxon>
        <taxon>Bacillota</taxon>
        <taxon>Bacilli</taxon>
        <taxon>Bacillales</taxon>
        <taxon>Bacillaceae</taxon>
        <taxon>Neobacillus</taxon>
    </lineage>
</organism>
<proteinExistence type="predicted"/>
<reference evidence="3" key="1">
    <citation type="submission" date="2020-07" db="EMBL/GenBank/DDBJ databases">
        <authorList>
            <person name="Partida-Martinez L."/>
            <person name="Huntemann M."/>
            <person name="Clum A."/>
            <person name="Wang J."/>
            <person name="Palaniappan K."/>
            <person name="Ritter S."/>
            <person name="Chen I.-M."/>
            <person name="Stamatis D."/>
            <person name="Reddy T."/>
            <person name="O'Malley R."/>
            <person name="Daum C."/>
            <person name="Shapiro N."/>
            <person name="Ivanova N."/>
            <person name="Kyrpides N."/>
            <person name="Woyke T."/>
        </authorList>
    </citation>
    <scope>NUCLEOTIDE SEQUENCE [LARGE SCALE GENOMIC DNA]</scope>
    <source>
        <strain evidence="3">AT2.8</strain>
    </source>
</reference>
<sequence>MLSHFLRAWADSRKEIQSPAGGRVRGDPTGAVARQAPRTARGKRSASGQAETACPCEDYSKEHSLVERESTEQFKAAY</sequence>
<gene>
    <name evidence="2" type="ORF">F4694_001532</name>
</gene>
<reference evidence="3" key="2">
    <citation type="submission" date="2020-08" db="EMBL/GenBank/DDBJ databases">
        <title>The Agave Microbiome: Exploring the role of microbial communities in plant adaptations to desert environments.</title>
        <authorList>
            <person name="Partida-Martinez L.P."/>
        </authorList>
    </citation>
    <scope>NUCLEOTIDE SEQUENCE [LARGE SCALE GENOMIC DNA]</scope>
    <source>
        <strain evidence="3">AT2.8</strain>
    </source>
</reference>
<dbReference type="AlphaFoldDB" id="A0A852T7Z0"/>
<feature type="region of interest" description="Disordered" evidence="1">
    <location>
        <begin position="14"/>
        <end position="54"/>
    </location>
</feature>